<keyword evidence="3" id="KW-1185">Reference proteome</keyword>
<protein>
    <recommendedName>
        <fullName evidence="1">Reverse transcriptase domain-containing protein</fullName>
    </recommendedName>
</protein>
<dbReference type="Proteomes" id="UP001160148">
    <property type="component" value="Unassembled WGS sequence"/>
</dbReference>
<proteinExistence type="predicted"/>
<dbReference type="AlphaFoldDB" id="A0AAV0WSU2"/>
<dbReference type="Pfam" id="PF00078">
    <property type="entry name" value="RVT_1"/>
    <property type="match status" value="1"/>
</dbReference>
<sequence length="570" mass="64293">MFTLPDFEAHTSSIEHLISSTNPTSILLCGDYNLPLIKWSKSNQGLFASGTMSNTSTHLVDSFSYYNFYQLNQVPNARGCLLDLVFSSFDTPTVQLANTPIVSPDSYHPPLFVSFPFPTPITAQDTHTYRDFKSADYKSMLRYLGSFDWENTLFGKMLYSVDDSAVVFNDALLSSINKFVPIKVFSPFKFPKWTSTILKNLIITKKKAHAVYKRTKSISDYLVFSEYRAKCKRQSKVDYSAHIRHTEEALSSSPSKFWKFVNNLKQKPPIPSSLHLGNIASNTPTESANLFSTYFSSTFNSSAFQLSPFTGSSDYLSYELLSDITFSVDDVFSALKSLKNTYSNGPDDISAQCLYNCRFSIAYPIYLLFRRSLDLGIFPKVWKISSIAPVLKSGDASDIQNYRPISIIPHIGKLFESIVYSRIKRSLNHLIISEQHGFRSHKSTVTSGVAFSSYLSEVIEHRGQVDVIFTDFNKAFDKVDHDCLIIVLESLGIGNPLLSWLHSYITGRKQFIKIKNAVSELAVIPSGVPQGSHLSPHLFILFVNSITKWITKLLLFADDIKIFLKIDNLN</sequence>
<dbReference type="PANTHER" id="PTHR47510">
    <property type="entry name" value="REVERSE TRANSCRIPTASE DOMAIN-CONTAINING PROTEIN"/>
    <property type="match status" value="1"/>
</dbReference>
<dbReference type="CDD" id="cd01650">
    <property type="entry name" value="RT_nLTR_like"/>
    <property type="match status" value="1"/>
</dbReference>
<feature type="domain" description="Reverse transcriptase" evidence="1">
    <location>
        <begin position="371"/>
        <end position="570"/>
    </location>
</feature>
<dbReference type="EMBL" id="CARXXK010000002">
    <property type="protein sequence ID" value="CAI6358883.1"/>
    <property type="molecule type" value="Genomic_DNA"/>
</dbReference>
<evidence type="ECO:0000313" key="2">
    <source>
        <dbReference type="EMBL" id="CAI6358883.1"/>
    </source>
</evidence>
<dbReference type="PANTHER" id="PTHR47510:SF3">
    <property type="entry name" value="ENDO_EXONUCLEASE_PHOSPHATASE DOMAIN-CONTAINING PROTEIN"/>
    <property type="match status" value="1"/>
</dbReference>
<dbReference type="SUPFAM" id="SSF56672">
    <property type="entry name" value="DNA/RNA polymerases"/>
    <property type="match status" value="1"/>
</dbReference>
<dbReference type="PROSITE" id="PS50878">
    <property type="entry name" value="RT_POL"/>
    <property type="match status" value="1"/>
</dbReference>
<organism evidence="2 3">
    <name type="scientific">Macrosiphum euphorbiae</name>
    <name type="common">potato aphid</name>
    <dbReference type="NCBI Taxonomy" id="13131"/>
    <lineage>
        <taxon>Eukaryota</taxon>
        <taxon>Metazoa</taxon>
        <taxon>Ecdysozoa</taxon>
        <taxon>Arthropoda</taxon>
        <taxon>Hexapoda</taxon>
        <taxon>Insecta</taxon>
        <taxon>Pterygota</taxon>
        <taxon>Neoptera</taxon>
        <taxon>Paraneoptera</taxon>
        <taxon>Hemiptera</taxon>
        <taxon>Sternorrhyncha</taxon>
        <taxon>Aphidomorpha</taxon>
        <taxon>Aphidoidea</taxon>
        <taxon>Aphididae</taxon>
        <taxon>Macrosiphini</taxon>
        <taxon>Macrosiphum</taxon>
    </lineage>
</organism>
<accession>A0AAV0WSU2</accession>
<dbReference type="InterPro" id="IPR000477">
    <property type="entry name" value="RT_dom"/>
</dbReference>
<comment type="caution">
    <text evidence="2">The sequence shown here is derived from an EMBL/GenBank/DDBJ whole genome shotgun (WGS) entry which is preliminary data.</text>
</comment>
<gene>
    <name evidence="2" type="ORF">MEUPH1_LOCUS14351</name>
</gene>
<reference evidence="2 3" key="1">
    <citation type="submission" date="2023-01" db="EMBL/GenBank/DDBJ databases">
        <authorList>
            <person name="Whitehead M."/>
        </authorList>
    </citation>
    <scope>NUCLEOTIDE SEQUENCE [LARGE SCALE GENOMIC DNA]</scope>
</reference>
<evidence type="ECO:0000259" key="1">
    <source>
        <dbReference type="PROSITE" id="PS50878"/>
    </source>
</evidence>
<evidence type="ECO:0000313" key="3">
    <source>
        <dbReference type="Proteomes" id="UP001160148"/>
    </source>
</evidence>
<name>A0AAV0WSU2_9HEMI</name>
<dbReference type="GO" id="GO:0071897">
    <property type="term" value="P:DNA biosynthetic process"/>
    <property type="evidence" value="ECO:0007669"/>
    <property type="project" value="UniProtKB-ARBA"/>
</dbReference>
<dbReference type="InterPro" id="IPR043502">
    <property type="entry name" value="DNA/RNA_pol_sf"/>
</dbReference>